<dbReference type="SUPFAM" id="SSF47413">
    <property type="entry name" value="lambda repressor-like DNA-binding domains"/>
    <property type="match status" value="1"/>
</dbReference>
<evidence type="ECO:0008006" key="3">
    <source>
        <dbReference type="Google" id="ProtNLM"/>
    </source>
</evidence>
<evidence type="ECO:0000313" key="1">
    <source>
        <dbReference type="EMBL" id="CUS38389.1"/>
    </source>
</evidence>
<dbReference type="GO" id="GO:0003677">
    <property type="term" value="F:DNA binding"/>
    <property type="evidence" value="ECO:0007669"/>
    <property type="project" value="InterPro"/>
</dbReference>
<reference evidence="2" key="1">
    <citation type="submission" date="2015-10" db="EMBL/GenBank/DDBJ databases">
        <authorList>
            <person name="Luecker S."/>
            <person name="Luecker S."/>
        </authorList>
    </citation>
    <scope>NUCLEOTIDE SEQUENCE [LARGE SCALE GENOMIC DNA]</scope>
</reference>
<organism evidence="1 2">
    <name type="scientific">Candidatus Nitrospira nitrificans</name>
    <dbReference type="NCBI Taxonomy" id="1742973"/>
    <lineage>
        <taxon>Bacteria</taxon>
        <taxon>Pseudomonadati</taxon>
        <taxon>Nitrospirota</taxon>
        <taxon>Nitrospiria</taxon>
        <taxon>Nitrospirales</taxon>
        <taxon>Nitrospiraceae</taxon>
        <taxon>Nitrospira</taxon>
    </lineage>
</organism>
<gene>
    <name evidence="1" type="ORF">COMA2_50061</name>
</gene>
<accession>A0A0S4LLL9</accession>
<dbReference type="Proteomes" id="UP000198736">
    <property type="component" value="Unassembled WGS sequence"/>
</dbReference>
<keyword evidence="2" id="KW-1185">Reference proteome</keyword>
<dbReference type="AlphaFoldDB" id="A0A0S4LLL9"/>
<dbReference type="Gene3D" id="1.10.260.40">
    <property type="entry name" value="lambda repressor-like DNA-binding domains"/>
    <property type="match status" value="1"/>
</dbReference>
<evidence type="ECO:0000313" key="2">
    <source>
        <dbReference type="Proteomes" id="UP000198736"/>
    </source>
</evidence>
<dbReference type="EMBL" id="CZPZ01000032">
    <property type="protein sequence ID" value="CUS38389.1"/>
    <property type="molecule type" value="Genomic_DNA"/>
</dbReference>
<proteinExistence type="predicted"/>
<name>A0A0S4LLL9_9BACT</name>
<dbReference type="InterPro" id="IPR010982">
    <property type="entry name" value="Lambda_DNA-bd_dom_sf"/>
</dbReference>
<protein>
    <recommendedName>
        <fullName evidence="3">HigA2-like helix-turn-helix domain-containing protein</fullName>
    </recommendedName>
</protein>
<sequence length="97" mass="10854">MLRCQFAELFRKWVDREGVGQAQAAKRLAVVQPRISEIACNKVDKLSLDYLMGLRAKAKSAAYMHKIGWELQESAVSVVRPARTRDAGKDDARCSTS</sequence>